<evidence type="ECO:0000256" key="4">
    <source>
        <dbReference type="ARBA" id="ARBA00023004"/>
    </source>
</evidence>
<keyword evidence="2" id="KW-0479">Metal-binding</keyword>
<name>A0AAW9WN73_9FIRM</name>
<keyword evidence="6" id="KW-0812">Transmembrane</keyword>
<comment type="caution">
    <text evidence="7">The sequence shown here is derived from an EMBL/GenBank/DDBJ whole genome shotgun (WGS) entry which is preliminary data.</text>
</comment>
<dbReference type="PANTHER" id="PTHR43498:SF1">
    <property type="entry name" value="COB--COM HETERODISULFIDE REDUCTASE IRON-SULFUR SUBUNIT A"/>
    <property type="match status" value="1"/>
</dbReference>
<dbReference type="GO" id="GO:0016491">
    <property type="term" value="F:oxidoreductase activity"/>
    <property type="evidence" value="ECO:0007669"/>
    <property type="project" value="UniProtKB-KW"/>
</dbReference>
<keyword evidence="6" id="KW-1133">Transmembrane helix</keyword>
<evidence type="ECO:0000256" key="3">
    <source>
        <dbReference type="ARBA" id="ARBA00023002"/>
    </source>
</evidence>
<dbReference type="Gene3D" id="3.50.50.60">
    <property type="entry name" value="FAD/NAD(P)-binding domain"/>
    <property type="match status" value="1"/>
</dbReference>
<keyword evidence="5" id="KW-0411">Iron-sulfur</keyword>
<reference evidence="7 8" key="1">
    <citation type="submission" date="2019-09" db="EMBL/GenBank/DDBJ databases">
        <title>Draft genome sequencing of Hungatella hathewayi 123Y-2.</title>
        <authorList>
            <person name="Lv Q."/>
            <person name="Li S."/>
        </authorList>
    </citation>
    <scope>NUCLEOTIDE SEQUENCE [LARGE SCALE GENOMIC DNA]</scope>
    <source>
        <strain evidence="7 8">123Y-2</strain>
    </source>
</reference>
<feature type="transmembrane region" description="Helical" evidence="6">
    <location>
        <begin position="49"/>
        <end position="67"/>
    </location>
</feature>
<dbReference type="Pfam" id="PF12831">
    <property type="entry name" value="FAD_oxidored"/>
    <property type="match status" value="2"/>
</dbReference>
<evidence type="ECO:0000256" key="2">
    <source>
        <dbReference type="ARBA" id="ARBA00022723"/>
    </source>
</evidence>
<proteinExistence type="predicted"/>
<dbReference type="EMBL" id="WNME01000018">
    <property type="protein sequence ID" value="MUB65829.1"/>
    <property type="molecule type" value="Genomic_DNA"/>
</dbReference>
<dbReference type="Proteomes" id="UP000434223">
    <property type="component" value="Unassembled WGS sequence"/>
</dbReference>
<dbReference type="AlphaFoldDB" id="A0AAW9WN73"/>
<dbReference type="SUPFAM" id="SSF51905">
    <property type="entry name" value="FAD/NAD(P)-binding domain"/>
    <property type="match status" value="1"/>
</dbReference>
<dbReference type="InterPro" id="IPR036188">
    <property type="entry name" value="FAD/NAD-bd_sf"/>
</dbReference>
<evidence type="ECO:0000256" key="5">
    <source>
        <dbReference type="ARBA" id="ARBA00023014"/>
    </source>
</evidence>
<dbReference type="RefSeq" id="WP_081034937.1">
    <property type="nucleotide sequence ID" value="NZ_CZAZ01000018.1"/>
</dbReference>
<evidence type="ECO:0000256" key="1">
    <source>
        <dbReference type="ARBA" id="ARBA00022485"/>
    </source>
</evidence>
<accession>A0AAW9WN73</accession>
<evidence type="ECO:0000313" key="8">
    <source>
        <dbReference type="Proteomes" id="UP000434223"/>
    </source>
</evidence>
<dbReference type="InterPro" id="IPR039650">
    <property type="entry name" value="HdrA-like"/>
</dbReference>
<dbReference type="GO" id="GO:0051539">
    <property type="term" value="F:4 iron, 4 sulfur cluster binding"/>
    <property type="evidence" value="ECO:0007669"/>
    <property type="project" value="UniProtKB-KW"/>
</dbReference>
<feature type="transmembrane region" description="Helical" evidence="6">
    <location>
        <begin position="12"/>
        <end position="37"/>
    </location>
</feature>
<evidence type="ECO:0000256" key="6">
    <source>
        <dbReference type="SAM" id="Phobius"/>
    </source>
</evidence>
<keyword evidence="1" id="KW-0004">4Fe-4S</keyword>
<dbReference type="GO" id="GO:0046872">
    <property type="term" value="F:metal ion binding"/>
    <property type="evidence" value="ECO:0007669"/>
    <property type="project" value="UniProtKB-KW"/>
</dbReference>
<keyword evidence="6" id="KW-0472">Membrane</keyword>
<sequence>MMERYIKEELQIPLWSVSDVVVAGGGIAGISAALAAARNGAKVLLIEKQCILGGLATAGLVTIYLPLCDGRGNQMSYGIAEELFHLSISQGVQDRYPKAWLENGTKEEKSRQRFEVQFNPQSMALLAEEILIKNGVEILYDTRICSVKTEQELVHALVIENKSGRSAVCAKSYVDATGDADLFWLAHGETENYKNKNTLAGWYYQSSRDGIKLKILGFADAPPDTERDQGEVLLKRRFTGLDGRENSELLCASHKATLDDIRQERLEDDSFEPVTISTIPQVRMTRRLCGEYTLKEAENDKRFDDSIGMVGDWRKRGMVYEIPFRCLYSNKIKNLVGAGRCISADDGMWDIIRAIPGCAVTGEAAGTAAAAACDFTQLDTAVLQEMLKKQGQRIHFKEAGLYH</sequence>
<gene>
    <name evidence="7" type="ORF">GNE07_22655</name>
</gene>
<keyword evidence="4" id="KW-0408">Iron</keyword>
<evidence type="ECO:0000313" key="7">
    <source>
        <dbReference type="EMBL" id="MUB65829.1"/>
    </source>
</evidence>
<organism evidence="7 8">
    <name type="scientific">Hungatella hathewayi</name>
    <dbReference type="NCBI Taxonomy" id="154046"/>
    <lineage>
        <taxon>Bacteria</taxon>
        <taxon>Bacillati</taxon>
        <taxon>Bacillota</taxon>
        <taxon>Clostridia</taxon>
        <taxon>Lachnospirales</taxon>
        <taxon>Lachnospiraceae</taxon>
        <taxon>Hungatella</taxon>
    </lineage>
</organism>
<keyword evidence="3" id="KW-0560">Oxidoreductase</keyword>
<dbReference type="PANTHER" id="PTHR43498">
    <property type="entry name" value="FERREDOXIN:COB-COM HETERODISULFIDE REDUCTASE SUBUNIT A"/>
    <property type="match status" value="1"/>
</dbReference>
<protein>
    <submittedName>
        <fullName evidence="7">FAD-dependent oxidoreductase</fullName>
    </submittedName>
</protein>